<evidence type="ECO:0000313" key="3">
    <source>
        <dbReference type="Proteomes" id="UP001213664"/>
    </source>
</evidence>
<evidence type="ECO:0000256" key="1">
    <source>
        <dbReference type="SAM" id="Phobius"/>
    </source>
</evidence>
<dbReference type="AlphaFoldDB" id="A0AAJ5X1L0"/>
<sequence length="191" mass="20981">MSAPDITWLEAIKIGQALLGTVVGGGLVLLGGWLSDRRKSRTENAARARQQRALLTGMFAVRNHIATRLTEWEADGLLSRLEPLRTAQTYVHRMIDKTPGESEILMITVIEIGLKLDSLIATLDRRSTDPNSRSPKGLAQMITLQAEELTASLEQFDIISGQELIVLSDDDLAQFSGFSIPTDENQQPAGR</sequence>
<evidence type="ECO:0000313" key="2">
    <source>
        <dbReference type="EMBL" id="WEK40765.1"/>
    </source>
</evidence>
<feature type="transmembrane region" description="Helical" evidence="1">
    <location>
        <begin position="14"/>
        <end position="34"/>
    </location>
</feature>
<dbReference type="Proteomes" id="UP001213664">
    <property type="component" value="Chromosome"/>
</dbReference>
<keyword evidence="1" id="KW-0812">Transmembrane</keyword>
<organism evidence="2 3">
    <name type="scientific">Candidatus Brevundimonas colombiensis</name>
    <dbReference type="NCBI Taxonomy" id="3121376"/>
    <lineage>
        <taxon>Bacteria</taxon>
        <taxon>Pseudomonadati</taxon>
        <taxon>Pseudomonadota</taxon>
        <taxon>Alphaproteobacteria</taxon>
        <taxon>Caulobacterales</taxon>
        <taxon>Caulobacteraceae</taxon>
        <taxon>Brevundimonas</taxon>
    </lineage>
</organism>
<accession>A0AAJ5X1L0</accession>
<dbReference type="EMBL" id="CP119326">
    <property type="protein sequence ID" value="WEK40765.1"/>
    <property type="molecule type" value="Genomic_DNA"/>
</dbReference>
<keyword evidence="1" id="KW-1133">Transmembrane helix</keyword>
<proteinExistence type="predicted"/>
<protein>
    <submittedName>
        <fullName evidence="2">Uncharacterized protein</fullName>
    </submittedName>
</protein>
<keyword evidence="1" id="KW-0472">Membrane</keyword>
<reference evidence="2" key="1">
    <citation type="submission" date="2023-03" db="EMBL/GenBank/DDBJ databases">
        <title>Andean soil-derived lignocellulolytic bacterial consortium as a source of novel taxa and putative plastic-active enzymes.</title>
        <authorList>
            <person name="Diaz-Garcia L."/>
            <person name="Chuvochina M."/>
            <person name="Feuerriegel G."/>
            <person name="Bunk B."/>
            <person name="Sproer C."/>
            <person name="Streit W.R."/>
            <person name="Rodriguez L.M."/>
            <person name="Overmann J."/>
            <person name="Jimenez D.J."/>
        </authorList>
    </citation>
    <scope>NUCLEOTIDE SEQUENCE</scope>
    <source>
        <strain evidence="2">MAG 833</strain>
    </source>
</reference>
<name>A0AAJ5X1L0_9CAUL</name>
<gene>
    <name evidence="2" type="ORF">P0Y50_03905</name>
</gene>